<evidence type="ECO:0000313" key="2">
    <source>
        <dbReference type="EMBL" id="QDP39672.1"/>
    </source>
</evidence>
<feature type="transmembrane region" description="Helical" evidence="1">
    <location>
        <begin position="54"/>
        <end position="74"/>
    </location>
</feature>
<accession>A0A516KE33</accession>
<dbReference type="AlphaFoldDB" id="A0A516KE33"/>
<evidence type="ECO:0000256" key="1">
    <source>
        <dbReference type="SAM" id="Phobius"/>
    </source>
</evidence>
<dbReference type="Proteomes" id="UP000315215">
    <property type="component" value="Chromosome"/>
</dbReference>
<evidence type="ECO:0000313" key="3">
    <source>
        <dbReference type="Proteomes" id="UP000315215"/>
    </source>
</evidence>
<keyword evidence="3" id="KW-1185">Reference proteome</keyword>
<dbReference type="EMBL" id="CP041666">
    <property type="protein sequence ID" value="QDP39672.1"/>
    <property type="molecule type" value="Genomic_DNA"/>
</dbReference>
<reference evidence="2 3" key="1">
    <citation type="submission" date="2019-07" db="EMBL/GenBank/DDBJ databases">
        <authorList>
            <person name="Li J."/>
        </authorList>
    </citation>
    <scope>NUCLEOTIDE SEQUENCE [LARGE SCALE GENOMIC DNA]</scope>
    <source>
        <strain evidence="2 3">TKL69</strain>
    </source>
</reference>
<sequence>MKYGTAGAFLIQVLSGTMFAPEFVIDYSWQTILMWIIIIGLLIPHHITTKLAALIMFGHFINFFKLPICISYFYSDLLSFWIRRLRLIHSNL</sequence>
<protein>
    <submittedName>
        <fullName evidence="2">Uncharacterized protein</fullName>
    </submittedName>
</protein>
<organism evidence="2 3">
    <name type="scientific">Radiobacillus deserti</name>
    <dbReference type="NCBI Taxonomy" id="2594883"/>
    <lineage>
        <taxon>Bacteria</taxon>
        <taxon>Bacillati</taxon>
        <taxon>Bacillota</taxon>
        <taxon>Bacilli</taxon>
        <taxon>Bacillales</taxon>
        <taxon>Bacillaceae</taxon>
        <taxon>Radiobacillus</taxon>
    </lineage>
</organism>
<feature type="transmembrane region" description="Helical" evidence="1">
    <location>
        <begin position="29"/>
        <end position="47"/>
    </location>
</feature>
<gene>
    <name evidence="2" type="ORF">FN924_05455</name>
</gene>
<proteinExistence type="predicted"/>
<name>A0A516KE33_9BACI</name>
<keyword evidence="1" id="KW-0812">Transmembrane</keyword>
<dbReference type="KEGG" id="aqt:FN924_05455"/>
<dbReference type="OrthoDB" id="517560at2"/>
<keyword evidence="1" id="KW-0472">Membrane</keyword>
<keyword evidence="1" id="KW-1133">Transmembrane helix</keyword>